<proteinExistence type="inferred from homology"/>
<reference evidence="7" key="1">
    <citation type="submission" date="2016-09" db="EMBL/GenBank/DDBJ databases">
        <authorList>
            <person name="Varghese N."/>
            <person name="Submissions S."/>
        </authorList>
    </citation>
    <scope>NUCLEOTIDE SEQUENCE [LARGE SCALE GENOMIC DNA]</scope>
    <source>
        <strain evidence="7">S5</strain>
    </source>
</reference>
<comment type="similarity">
    <text evidence="2 4">Belongs to the GerABKA family.</text>
</comment>
<dbReference type="InterPro" id="IPR050768">
    <property type="entry name" value="UPF0353/GerABKA_families"/>
</dbReference>
<evidence type="ECO:0000256" key="5">
    <source>
        <dbReference type="SAM" id="Phobius"/>
    </source>
</evidence>
<dbReference type="RefSeq" id="WP_425438857.1">
    <property type="nucleotide sequence ID" value="NZ_FMYI01000002.1"/>
</dbReference>
<evidence type="ECO:0000256" key="3">
    <source>
        <dbReference type="ARBA" id="ARBA00023136"/>
    </source>
</evidence>
<evidence type="ECO:0000256" key="2">
    <source>
        <dbReference type="ARBA" id="ARBA00005278"/>
    </source>
</evidence>
<evidence type="ECO:0000313" key="7">
    <source>
        <dbReference type="Proteomes" id="UP000242949"/>
    </source>
</evidence>
<name>A0A1G6HBR2_9BACI</name>
<dbReference type="AlphaFoldDB" id="A0A1G6HBR2"/>
<feature type="transmembrane region" description="Helical" evidence="5">
    <location>
        <begin position="291"/>
        <end position="310"/>
    </location>
</feature>
<dbReference type="EMBL" id="FMYI01000002">
    <property type="protein sequence ID" value="SDB91719.1"/>
    <property type="molecule type" value="Genomic_DNA"/>
</dbReference>
<feature type="transmembrane region" description="Helical" evidence="5">
    <location>
        <begin position="385"/>
        <end position="402"/>
    </location>
</feature>
<feature type="transmembrane region" description="Helical" evidence="5">
    <location>
        <begin position="448"/>
        <end position="465"/>
    </location>
</feature>
<comment type="subcellular location">
    <subcellularLocation>
        <location evidence="4">Cell membrane</location>
    </subcellularLocation>
    <subcellularLocation>
        <location evidence="1">Membrane</location>
        <topology evidence="1">Multi-pass membrane protein</topology>
    </subcellularLocation>
</comment>
<dbReference type="GO" id="GO:0009847">
    <property type="term" value="P:spore germination"/>
    <property type="evidence" value="ECO:0007669"/>
    <property type="project" value="UniProtKB-UniRule"/>
</dbReference>
<keyword evidence="7" id="KW-1185">Reference proteome</keyword>
<sequence>MTSYNKQPVFRNLDSVKRFMEEEVGVGKSFDAEYRELIIHDTRVHMYYVNGLCETQVIVEVLELLIQTDELERSDIPIEDLIRNRIAHQQFEESTDLDKIVTDMLSGLMAIFIEGYDKVMIIDVRSYPGRGPEEPDTERVVRGSRDGYTENIIENTALTRRRIRDHRLRNEMIQVGNRSKTDLCITYIKDLADPKLLQLVKDKLEAIDIEGLSMTDKTIEEFIVHQGFNPFPLVRYTERPDVASDHLFEGHIILMIDTSPSMVIIPISYFHHLQHAEEYRQAPAIGSFVRLVRFIGIFVSLFLLPFWYLLATNDQFLPDMLHFIGPEDEGNVPLLVQIVLADLGVEFLRMAAIHTPNPLSTAMGLIAAVLIGEIAIEVGLFTPEVILYVSLCAIGTYATPSYELSVANKMSRLFFMLSTALFGLPGLVISATIYFIGLINTHALRVPYFWPLIPFNFKALLQILIRYKMPSEQTRPSITSPKQRNR</sequence>
<organism evidence="6 7">
    <name type="scientific">Pelagirhabdus alkalitolerans</name>
    <dbReference type="NCBI Taxonomy" id="1612202"/>
    <lineage>
        <taxon>Bacteria</taxon>
        <taxon>Bacillati</taxon>
        <taxon>Bacillota</taxon>
        <taxon>Bacilli</taxon>
        <taxon>Bacillales</taxon>
        <taxon>Bacillaceae</taxon>
        <taxon>Pelagirhabdus</taxon>
    </lineage>
</organism>
<keyword evidence="3 4" id="KW-0472">Membrane</keyword>
<dbReference type="STRING" id="1612202.SAMN05421734_102463"/>
<protein>
    <submittedName>
        <fullName evidence="6">Stage V sporulation protein AF</fullName>
    </submittedName>
</protein>
<dbReference type="PANTHER" id="PTHR22550:SF9">
    <property type="entry name" value="STAGE V SPORULATION PROTEIN AF"/>
    <property type="match status" value="1"/>
</dbReference>
<dbReference type="PANTHER" id="PTHR22550">
    <property type="entry name" value="SPORE GERMINATION PROTEIN"/>
    <property type="match status" value="1"/>
</dbReference>
<feature type="transmembrane region" description="Helical" evidence="5">
    <location>
        <begin position="360"/>
        <end position="379"/>
    </location>
</feature>
<accession>A0A1G6HBR2</accession>
<keyword evidence="5" id="KW-0812">Transmembrane</keyword>
<keyword evidence="5" id="KW-1133">Transmembrane helix</keyword>
<evidence type="ECO:0000313" key="6">
    <source>
        <dbReference type="EMBL" id="SDB91719.1"/>
    </source>
</evidence>
<evidence type="ECO:0000256" key="1">
    <source>
        <dbReference type="ARBA" id="ARBA00004141"/>
    </source>
</evidence>
<dbReference type="PIRSF" id="PIRSF005690">
    <property type="entry name" value="GerBA"/>
    <property type="match status" value="1"/>
</dbReference>
<evidence type="ECO:0000256" key="4">
    <source>
        <dbReference type="PIRNR" id="PIRNR005690"/>
    </source>
</evidence>
<dbReference type="InterPro" id="IPR004995">
    <property type="entry name" value="Spore_Ger"/>
</dbReference>
<dbReference type="Pfam" id="PF03323">
    <property type="entry name" value="GerA"/>
    <property type="match status" value="1"/>
</dbReference>
<dbReference type="GO" id="GO:0005886">
    <property type="term" value="C:plasma membrane"/>
    <property type="evidence" value="ECO:0007669"/>
    <property type="project" value="UniProtKB-SubCell"/>
</dbReference>
<gene>
    <name evidence="6" type="ORF">SAMN05421734_102463</name>
</gene>
<feature type="transmembrane region" description="Helical" evidence="5">
    <location>
        <begin position="414"/>
        <end position="436"/>
    </location>
</feature>
<dbReference type="Proteomes" id="UP000242949">
    <property type="component" value="Unassembled WGS sequence"/>
</dbReference>